<evidence type="ECO:0000313" key="2">
    <source>
        <dbReference type="Proteomes" id="UP000198752"/>
    </source>
</evidence>
<dbReference type="Proteomes" id="UP000198752">
    <property type="component" value="Unassembled WGS sequence"/>
</dbReference>
<sequence length="14" mass="1685">MLSALDKKRQNLMH</sequence>
<gene>
    <name evidence="1" type="ORF">SAMN02982927_02516</name>
</gene>
<proteinExistence type="predicted"/>
<protein>
    <submittedName>
        <fullName evidence="1">Uncharacterized protein</fullName>
    </submittedName>
</protein>
<evidence type="ECO:0000313" key="1">
    <source>
        <dbReference type="EMBL" id="SFG70908.1"/>
    </source>
</evidence>
<keyword evidence="2" id="KW-1185">Reference proteome</keyword>
<organism evidence="1 2">
    <name type="scientific">Sporolactobacillus nakayamae</name>
    <dbReference type="NCBI Taxonomy" id="269670"/>
    <lineage>
        <taxon>Bacteria</taxon>
        <taxon>Bacillati</taxon>
        <taxon>Bacillota</taxon>
        <taxon>Bacilli</taxon>
        <taxon>Bacillales</taxon>
        <taxon>Sporolactobacillaceae</taxon>
        <taxon>Sporolactobacillus</taxon>
    </lineage>
</organism>
<name>A0A1I2U186_9BACL</name>
<dbReference type="EMBL" id="FOOY01000018">
    <property type="protein sequence ID" value="SFG70908.1"/>
    <property type="molecule type" value="Genomic_DNA"/>
</dbReference>
<accession>A0A1I2U186</accession>
<reference evidence="2" key="1">
    <citation type="submission" date="2016-10" db="EMBL/GenBank/DDBJ databases">
        <authorList>
            <person name="Varghese N."/>
            <person name="Submissions S."/>
        </authorList>
    </citation>
    <scope>NUCLEOTIDE SEQUENCE [LARGE SCALE GENOMIC DNA]</scope>
    <source>
        <strain evidence="2">ATCC 700379</strain>
    </source>
</reference>